<dbReference type="RefSeq" id="WP_256611154.1">
    <property type="nucleotide sequence ID" value="NZ_JANIBM010000013.1"/>
</dbReference>
<dbReference type="EMBL" id="JANIBM010000013">
    <property type="protein sequence ID" value="MCQ8181866.1"/>
    <property type="molecule type" value="Genomic_DNA"/>
</dbReference>
<organism evidence="1 2">
    <name type="scientific">Methylomonas aurea</name>
    <dbReference type="NCBI Taxonomy" id="2952224"/>
    <lineage>
        <taxon>Bacteria</taxon>
        <taxon>Pseudomonadati</taxon>
        <taxon>Pseudomonadota</taxon>
        <taxon>Gammaproteobacteria</taxon>
        <taxon>Methylococcales</taxon>
        <taxon>Methylococcaceae</taxon>
        <taxon>Methylomonas</taxon>
    </lineage>
</organism>
<keyword evidence="2" id="KW-1185">Reference proteome</keyword>
<proteinExistence type="predicted"/>
<accession>A0ABT1UKA5</accession>
<evidence type="ECO:0000313" key="2">
    <source>
        <dbReference type="Proteomes" id="UP001524569"/>
    </source>
</evidence>
<reference evidence="1 2" key="1">
    <citation type="submission" date="2022-07" db="EMBL/GenBank/DDBJ databases">
        <title>Methylomonas rivi sp. nov., Methylomonas rosea sp. nov., Methylomonas aureus sp. nov. and Methylomonas subterranea sp. nov., four novel methanotrophs isolated from a freshwater creek and the deep terrestrial subsurface.</title>
        <authorList>
            <person name="Abin C."/>
            <person name="Sankaranarayanan K."/>
            <person name="Garner C."/>
            <person name="Sindelar R."/>
            <person name="Kotary K."/>
            <person name="Garner R."/>
            <person name="Barclay S."/>
            <person name="Lawson P."/>
            <person name="Krumholz L."/>
        </authorList>
    </citation>
    <scope>NUCLEOTIDE SEQUENCE [LARGE SCALE GENOMIC DNA]</scope>
    <source>
        <strain evidence="1 2">SURF-1</strain>
    </source>
</reference>
<dbReference type="Proteomes" id="UP001524569">
    <property type="component" value="Unassembled WGS sequence"/>
</dbReference>
<evidence type="ECO:0000313" key="1">
    <source>
        <dbReference type="EMBL" id="MCQ8181866.1"/>
    </source>
</evidence>
<sequence>MLPKPSKKFATLYVQRLLPDYGEMLAKTRKDGGWIKLQPWTYEILNNLKLTDYAKHYTIENVVVKAFIAAMFDKNEFKDLNAELEQYTDEERTVLAPGEN</sequence>
<comment type="caution">
    <text evidence="1">The sequence shown here is derived from an EMBL/GenBank/DDBJ whole genome shotgun (WGS) entry which is preliminary data.</text>
</comment>
<gene>
    <name evidence="1" type="ORF">NP603_12170</name>
</gene>
<name>A0ABT1UKA5_9GAMM</name>
<protein>
    <submittedName>
        <fullName evidence="1">Uncharacterized protein</fullName>
    </submittedName>
</protein>